<evidence type="ECO:0000313" key="2">
    <source>
        <dbReference type="Proteomes" id="UP001371456"/>
    </source>
</evidence>
<sequence>MWFMCAGGRAVSRIYSQTVGEMQIETKKNQNTLCDKEITGNSIKNTSSTSPPGLLNAAEMIENRELQLSSEYKVQVDSFEHQTPEDVLRVFMMKGFSGSCYLDNLLVPDHRQQKKA</sequence>
<evidence type="ECO:0000313" key="1">
    <source>
        <dbReference type="EMBL" id="KAK6774708.1"/>
    </source>
</evidence>
<dbReference type="AlphaFoldDB" id="A0AAN8SSM6"/>
<keyword evidence="2" id="KW-1185">Reference proteome</keyword>
<protein>
    <submittedName>
        <fullName evidence="1">Uncharacterized protein</fullName>
    </submittedName>
</protein>
<accession>A0AAN8SSM6</accession>
<dbReference type="Proteomes" id="UP001371456">
    <property type="component" value="Unassembled WGS sequence"/>
</dbReference>
<name>A0AAN8SSM6_SOLBU</name>
<dbReference type="EMBL" id="JBANQN010000012">
    <property type="protein sequence ID" value="KAK6774708.1"/>
    <property type="molecule type" value="Genomic_DNA"/>
</dbReference>
<proteinExistence type="predicted"/>
<comment type="caution">
    <text evidence="1">The sequence shown here is derived from an EMBL/GenBank/DDBJ whole genome shotgun (WGS) entry which is preliminary data.</text>
</comment>
<gene>
    <name evidence="1" type="ORF">RDI58_029947</name>
</gene>
<reference evidence="1 2" key="1">
    <citation type="submission" date="2024-02" db="EMBL/GenBank/DDBJ databases">
        <title>de novo genome assembly of Solanum bulbocastanum strain 11H21.</title>
        <authorList>
            <person name="Hosaka A.J."/>
        </authorList>
    </citation>
    <scope>NUCLEOTIDE SEQUENCE [LARGE SCALE GENOMIC DNA]</scope>
    <source>
        <tissue evidence="1">Young leaves</tissue>
    </source>
</reference>
<organism evidence="1 2">
    <name type="scientific">Solanum bulbocastanum</name>
    <name type="common">Wild potato</name>
    <dbReference type="NCBI Taxonomy" id="147425"/>
    <lineage>
        <taxon>Eukaryota</taxon>
        <taxon>Viridiplantae</taxon>
        <taxon>Streptophyta</taxon>
        <taxon>Embryophyta</taxon>
        <taxon>Tracheophyta</taxon>
        <taxon>Spermatophyta</taxon>
        <taxon>Magnoliopsida</taxon>
        <taxon>eudicotyledons</taxon>
        <taxon>Gunneridae</taxon>
        <taxon>Pentapetalae</taxon>
        <taxon>asterids</taxon>
        <taxon>lamiids</taxon>
        <taxon>Solanales</taxon>
        <taxon>Solanaceae</taxon>
        <taxon>Solanoideae</taxon>
        <taxon>Solaneae</taxon>
        <taxon>Solanum</taxon>
    </lineage>
</organism>